<dbReference type="SUPFAM" id="SSF56784">
    <property type="entry name" value="HAD-like"/>
    <property type="match status" value="1"/>
</dbReference>
<dbReference type="Gene3D" id="3.40.50.1000">
    <property type="entry name" value="HAD superfamily/HAD-like"/>
    <property type="match status" value="1"/>
</dbReference>
<dbReference type="SFLD" id="SFLDS00003">
    <property type="entry name" value="Haloacid_Dehalogenase"/>
    <property type="match status" value="1"/>
</dbReference>
<accession>A0ABY5FMX1</accession>
<dbReference type="InterPro" id="IPR041492">
    <property type="entry name" value="HAD_2"/>
</dbReference>
<dbReference type="Gene3D" id="1.10.150.240">
    <property type="entry name" value="Putative phosphatase, domain 2"/>
    <property type="match status" value="1"/>
</dbReference>
<organism evidence="1 2">
    <name type="scientific">Exiguobacterium aurantiacum</name>
    <dbReference type="NCBI Taxonomy" id="33987"/>
    <lineage>
        <taxon>Bacteria</taxon>
        <taxon>Bacillati</taxon>
        <taxon>Bacillota</taxon>
        <taxon>Bacilli</taxon>
        <taxon>Bacillales</taxon>
        <taxon>Bacillales Family XII. Incertae Sedis</taxon>
        <taxon>Exiguobacterium</taxon>
    </lineage>
</organism>
<keyword evidence="2" id="KW-1185">Reference proteome</keyword>
<dbReference type="InterPro" id="IPR050155">
    <property type="entry name" value="HAD-like_hydrolase_sf"/>
</dbReference>
<reference evidence="1" key="1">
    <citation type="submission" date="2022-07" db="EMBL/GenBank/DDBJ databases">
        <title>Complete genome of CX2.</title>
        <authorList>
            <person name="Cao G."/>
        </authorList>
    </citation>
    <scope>NUCLEOTIDE SEQUENCE</scope>
    <source>
        <strain evidence="1">CX2</strain>
    </source>
</reference>
<evidence type="ECO:0000313" key="2">
    <source>
        <dbReference type="Proteomes" id="UP001060325"/>
    </source>
</evidence>
<dbReference type="PANTHER" id="PTHR43434:SF1">
    <property type="entry name" value="PHOSPHOGLYCOLATE PHOSPHATASE"/>
    <property type="match status" value="1"/>
</dbReference>
<dbReference type="RefSeq" id="WP_255177417.1">
    <property type="nucleotide sequence ID" value="NZ_CP101462.1"/>
</dbReference>
<sequence>MNTSIIFDMDGTLFRTETILEKALDETFHFLRKNEGWEGDTPIEQYREIMGVPLPVVWETLLPDYSVSVRGAADDYFLNRLIENIRSGNGALYPGVTALFEKLTAMNCTLYIASNGLIPYLEAIVSHYDLHDWITATYSIEHIETLNKSDLVAHIVTTHNIQDGFVVGDRLSDIVAAQTNGLTAVGCRFDFSQEEELRQADHVINRLADLPDILSKSHISVEGN</sequence>
<dbReference type="Proteomes" id="UP001060325">
    <property type="component" value="Chromosome"/>
</dbReference>
<gene>
    <name evidence="1" type="ORF">NMQ00_15565</name>
</gene>
<dbReference type="PANTHER" id="PTHR43434">
    <property type="entry name" value="PHOSPHOGLYCOLATE PHOSPHATASE"/>
    <property type="match status" value="1"/>
</dbReference>
<protein>
    <submittedName>
        <fullName evidence="1">HAD hydrolase-like protein</fullName>
    </submittedName>
</protein>
<evidence type="ECO:0000313" key="1">
    <source>
        <dbReference type="EMBL" id="UTT42911.1"/>
    </source>
</evidence>
<dbReference type="SFLD" id="SFLDG01129">
    <property type="entry name" value="C1.5:_HAD__Beta-PGM__Phosphata"/>
    <property type="match status" value="1"/>
</dbReference>
<dbReference type="Pfam" id="PF13419">
    <property type="entry name" value="HAD_2"/>
    <property type="match status" value="1"/>
</dbReference>
<dbReference type="InterPro" id="IPR023214">
    <property type="entry name" value="HAD_sf"/>
</dbReference>
<dbReference type="EMBL" id="CP101462">
    <property type="protein sequence ID" value="UTT42911.1"/>
    <property type="molecule type" value="Genomic_DNA"/>
</dbReference>
<proteinExistence type="predicted"/>
<dbReference type="InterPro" id="IPR023198">
    <property type="entry name" value="PGP-like_dom2"/>
</dbReference>
<name>A0ABY5FMX1_9BACL</name>
<dbReference type="InterPro" id="IPR036412">
    <property type="entry name" value="HAD-like_sf"/>
</dbReference>